<dbReference type="AlphaFoldDB" id="A0A482WV52"/>
<reference evidence="1 3" key="1">
    <citation type="journal article" date="2017" name="Gigascience">
        <title>Genome sequence of the small brown planthopper, Laodelphax striatellus.</title>
        <authorList>
            <person name="Zhu J."/>
            <person name="Jiang F."/>
            <person name="Wang X."/>
            <person name="Yang P."/>
            <person name="Bao Y."/>
            <person name="Zhao W."/>
            <person name="Wang W."/>
            <person name="Lu H."/>
            <person name="Wang Q."/>
            <person name="Cui N."/>
            <person name="Li J."/>
            <person name="Chen X."/>
            <person name="Luo L."/>
            <person name="Yu J."/>
            <person name="Kang L."/>
            <person name="Cui F."/>
        </authorList>
    </citation>
    <scope>NUCLEOTIDE SEQUENCE [LARGE SCALE GENOMIC DNA]</scope>
    <source>
        <strain evidence="1">Lst14</strain>
        <tissue evidence="1">Whole body</tissue>
    </source>
</reference>
<accession>A0A482WV52</accession>
<dbReference type="EMBL" id="QKKF02016004">
    <property type="protein sequence ID" value="RZF41938.1"/>
    <property type="molecule type" value="Genomic_DNA"/>
</dbReference>
<organism evidence="1 3">
    <name type="scientific">Laodelphax striatellus</name>
    <name type="common">Small brown planthopper</name>
    <name type="synonym">Delphax striatella</name>
    <dbReference type="NCBI Taxonomy" id="195883"/>
    <lineage>
        <taxon>Eukaryota</taxon>
        <taxon>Metazoa</taxon>
        <taxon>Ecdysozoa</taxon>
        <taxon>Arthropoda</taxon>
        <taxon>Hexapoda</taxon>
        <taxon>Insecta</taxon>
        <taxon>Pterygota</taxon>
        <taxon>Neoptera</taxon>
        <taxon>Paraneoptera</taxon>
        <taxon>Hemiptera</taxon>
        <taxon>Auchenorrhyncha</taxon>
        <taxon>Fulgoroidea</taxon>
        <taxon>Delphacidae</taxon>
        <taxon>Criomorphinae</taxon>
        <taxon>Laodelphax</taxon>
    </lineage>
</organism>
<evidence type="ECO:0000313" key="2">
    <source>
        <dbReference type="EMBL" id="RZF41938.1"/>
    </source>
</evidence>
<evidence type="ECO:0000313" key="1">
    <source>
        <dbReference type="EMBL" id="RZF37394.1"/>
    </source>
</evidence>
<comment type="caution">
    <text evidence="1">The sequence shown here is derived from an EMBL/GenBank/DDBJ whole genome shotgun (WGS) entry which is preliminary data.</text>
</comment>
<dbReference type="InParanoid" id="A0A482WV52"/>
<name>A0A482WV52_LAOST</name>
<gene>
    <name evidence="2" type="ORF">LSTR_LSTR011387</name>
    <name evidence="1" type="ORF">LSTR_LSTR016526</name>
</gene>
<dbReference type="OrthoDB" id="8139079at2759"/>
<proteinExistence type="predicted"/>
<protein>
    <submittedName>
        <fullName evidence="1">Uncharacterized protein</fullName>
    </submittedName>
</protein>
<evidence type="ECO:0000313" key="3">
    <source>
        <dbReference type="Proteomes" id="UP000291343"/>
    </source>
</evidence>
<dbReference type="Proteomes" id="UP000291343">
    <property type="component" value="Unassembled WGS sequence"/>
</dbReference>
<reference evidence="1" key="2">
    <citation type="submission" date="2019-02" db="EMBL/GenBank/DDBJ databases">
        <authorList>
            <person name="Zhu J."/>
            <person name="Jiang F."/>
            <person name="Wang X."/>
            <person name="Yang P."/>
            <person name="Bao Y."/>
            <person name="Zhao W."/>
            <person name="Wang W."/>
            <person name="Lu H."/>
            <person name="Wang Q."/>
            <person name="Cui N."/>
            <person name="Li J."/>
            <person name="Chen X."/>
            <person name="Luo L."/>
            <person name="Yu J."/>
            <person name="Kang L."/>
            <person name="Cui F."/>
        </authorList>
    </citation>
    <scope>NUCLEOTIDE SEQUENCE</scope>
    <source>
        <strain evidence="1">Lst14</strain>
        <tissue evidence="1">Whole body</tissue>
    </source>
</reference>
<dbReference type="EMBL" id="QKKF02024555">
    <property type="protein sequence ID" value="RZF37394.1"/>
    <property type="molecule type" value="Genomic_DNA"/>
</dbReference>
<sequence>MNESQLSDHLMTDDRHADHAWPDYLDYLEEWNDLFEHKLSLTRKDFIYTVLARRNTRIICGSHFHTFSTTCPSQDLAQDVDEYVIITKPDDYLDVTSCWYKTILAMDKITSFTDTSKTSITLSTIEHESLKRLAALRMTTDEGMVHLQLSFDDFKRMWWSRESKLTAEAILKQSKPLLNIQSESSAPSQAIINEAVQSLVVDPISLVHPPKKAYLTSSSSQVVIQTADQCISDHGLHMALLASEVPQNVLNSINEIRLSADGAYISPQKLAKAMLKCKLCLDLQVKPCFTSPGLFYAPPGSGKTTAITNRLFIGIDTDWLIAGSTFETIVAPFLRQNIPVLTNMHNVCSCSGEKMFGYYNVHNLRRDANGKYYTNPNELQRMPTVYQDDICLSHSDRGYFSHHILRLYRENYLYNTTRKQFYDKTPKQSFKVIDHRPSPLESLTNSMKNWRPRRSRGRHFGLAPPEYEPG</sequence>
<keyword evidence="3" id="KW-1185">Reference proteome</keyword>